<organism evidence="3 4">
    <name type="scientific">Solanum verrucosum</name>
    <dbReference type="NCBI Taxonomy" id="315347"/>
    <lineage>
        <taxon>Eukaryota</taxon>
        <taxon>Viridiplantae</taxon>
        <taxon>Streptophyta</taxon>
        <taxon>Embryophyta</taxon>
        <taxon>Tracheophyta</taxon>
        <taxon>Spermatophyta</taxon>
        <taxon>Magnoliopsida</taxon>
        <taxon>eudicotyledons</taxon>
        <taxon>Gunneridae</taxon>
        <taxon>Pentapetalae</taxon>
        <taxon>asterids</taxon>
        <taxon>lamiids</taxon>
        <taxon>Solanales</taxon>
        <taxon>Solanaceae</taxon>
        <taxon>Solanoideae</taxon>
        <taxon>Solaneae</taxon>
        <taxon>Solanum</taxon>
    </lineage>
</organism>
<dbReference type="PROSITE" id="PS50176">
    <property type="entry name" value="ARM_REPEAT"/>
    <property type="match status" value="1"/>
</dbReference>
<dbReference type="PANTHER" id="PTHR45958:SF12">
    <property type="entry name" value="OS01G0948500 PROTEIN"/>
    <property type="match status" value="1"/>
</dbReference>
<feature type="repeat" description="ARM" evidence="2">
    <location>
        <begin position="427"/>
        <end position="469"/>
    </location>
</feature>
<accession>A0AAF0PVD2</accession>
<evidence type="ECO:0000313" key="3">
    <source>
        <dbReference type="EMBL" id="WMV10610.1"/>
    </source>
</evidence>
<protein>
    <submittedName>
        <fullName evidence="3">Uncharacterized protein</fullName>
    </submittedName>
</protein>
<evidence type="ECO:0000256" key="1">
    <source>
        <dbReference type="ARBA" id="ARBA00022737"/>
    </source>
</evidence>
<dbReference type="SUPFAM" id="SSF48371">
    <property type="entry name" value="ARM repeat"/>
    <property type="match status" value="2"/>
</dbReference>
<dbReference type="EMBL" id="CP133612">
    <property type="protein sequence ID" value="WMV10610.1"/>
    <property type="molecule type" value="Genomic_DNA"/>
</dbReference>
<keyword evidence="4" id="KW-1185">Reference proteome</keyword>
<dbReference type="InterPro" id="IPR000225">
    <property type="entry name" value="Armadillo"/>
</dbReference>
<dbReference type="SMART" id="SM00185">
    <property type="entry name" value="ARM"/>
    <property type="match status" value="8"/>
</dbReference>
<dbReference type="InterPro" id="IPR016024">
    <property type="entry name" value="ARM-type_fold"/>
</dbReference>
<dbReference type="InterPro" id="IPR052608">
    <property type="entry name" value="U-box_domain_protein"/>
</dbReference>
<evidence type="ECO:0000256" key="2">
    <source>
        <dbReference type="PROSITE-ProRule" id="PRU00259"/>
    </source>
</evidence>
<reference evidence="3" key="1">
    <citation type="submission" date="2023-08" db="EMBL/GenBank/DDBJ databases">
        <title>A de novo genome assembly of Solanum verrucosum Schlechtendal, a Mexican diploid species geographically isolated from the other diploid A-genome species in potato relatives.</title>
        <authorList>
            <person name="Hosaka K."/>
        </authorList>
    </citation>
    <scope>NUCLEOTIDE SEQUENCE</scope>
    <source>
        <tissue evidence="3">Young leaves</tissue>
    </source>
</reference>
<dbReference type="Proteomes" id="UP001234989">
    <property type="component" value="Chromosome 1"/>
</dbReference>
<proteinExistence type="predicted"/>
<keyword evidence="1" id="KW-0677">Repeat</keyword>
<dbReference type="Pfam" id="PF05804">
    <property type="entry name" value="KAP"/>
    <property type="match status" value="1"/>
</dbReference>
<dbReference type="PANTHER" id="PTHR45958">
    <property type="entry name" value="RING-TYPE E3 UBIQUITIN TRANSFERASE"/>
    <property type="match status" value="1"/>
</dbReference>
<evidence type="ECO:0000313" key="4">
    <source>
        <dbReference type="Proteomes" id="UP001234989"/>
    </source>
</evidence>
<gene>
    <name evidence="3" type="ORF">MTR67_003995</name>
</gene>
<dbReference type="Gene3D" id="1.25.10.10">
    <property type="entry name" value="Leucine-rich Repeat Variant"/>
    <property type="match status" value="4"/>
</dbReference>
<sequence>MGHRPHQLKTCLSFLGCLFGELITYCKLRVKAKTLIIQVSTEQQSITTTHDSMDSPQEHLSEFMEKLSSILTELKDDKRVVMISNPQIQKAIESLEVDFRRAKSLVKSSRISPTHDENIEQVIQTLARGLGLVLFASHDVVESTKKAEIEVLRRELMKMSSVNKTNLIMSSDESEFSSYDRGIVEEDDRTTIDVDGIVEEDDRIALDVDEIVEENDKITLDVDDVVVQIKYGDDELLKCALNGLKSLVLDGMITKEGVHHEDMIPVLFNRLSSSKTDHRLIILRILQALAAQDDEHKEKMAEMGNLSILVKSLGHDLEEQKEAVGLLVSLSNVAAVRRRVGRIQGCIVMLAAIFNGDDQMSSHDAANLLNSLSGNTQYALHMAEAGYFKPLVHYLNQGSDMSKILMATALSRMELTDQNRANLGQDGAVEPLVKMFTSGNLEAKQSSLNALHNLSALKANVQRLIKLGIVATLLQLLFSVTSVLMTLREPASAILAKIAAQSEVGMVLVKQDVAQQMISLLHLTSPVIQCHLLEALNAIAACPNASKVRRKMKENGAIRLLLPFLTESRNTKIRNGALNLIYVLSNDMQGGELMEQLEQMHLNTLINIISSSSTTDDEKAAAVGILSNFPVSDKNVTDMFMKANLLPILVSILTSSTPTTPHLLSENVSAVLIRFTLPSDKKLQHFSVENGVINVLVKLLTCGSIVAKCRAATSLAQLSQNSLTLRKSRKSRWFSCAPPHSTDTFCQVHDGNCSIKTTFCLVKAGAMPPLVQILQGNERAADEAALSCLATLQQDEIWENGSNLLVKLSCVQPIIKILEEGISLKAQEKSLWILEKIFKVEAYRVEYGEYAQVVLIDLAQNGDSLLKPTVAKLLAQLELLQQQSSYF</sequence>
<dbReference type="AlphaFoldDB" id="A0AAF0PVD2"/>
<name>A0AAF0PVD2_SOLVR</name>
<dbReference type="InterPro" id="IPR011989">
    <property type="entry name" value="ARM-like"/>
</dbReference>